<reference evidence="2 3" key="1">
    <citation type="submission" date="2016-10" db="EMBL/GenBank/DDBJ databases">
        <authorList>
            <person name="Cai Z."/>
        </authorList>
    </citation>
    <scope>NUCLEOTIDE SEQUENCE [LARGE SCALE GENOMIC DNA]</scope>
</reference>
<name>A0A383VHK6_TETOB</name>
<organism evidence="2 3">
    <name type="scientific">Tetradesmus obliquus</name>
    <name type="common">Green alga</name>
    <name type="synonym">Acutodesmus obliquus</name>
    <dbReference type="NCBI Taxonomy" id="3088"/>
    <lineage>
        <taxon>Eukaryota</taxon>
        <taxon>Viridiplantae</taxon>
        <taxon>Chlorophyta</taxon>
        <taxon>core chlorophytes</taxon>
        <taxon>Chlorophyceae</taxon>
        <taxon>CS clade</taxon>
        <taxon>Sphaeropleales</taxon>
        <taxon>Scenedesmaceae</taxon>
        <taxon>Tetradesmus</taxon>
    </lineage>
</organism>
<gene>
    <name evidence="2" type="ORF">BQ4739_LOCUS5469</name>
</gene>
<protein>
    <submittedName>
        <fullName evidence="2">Uncharacterized protein</fullName>
    </submittedName>
</protein>
<dbReference type="EMBL" id="FNXT01000524">
    <property type="protein sequence ID" value="SZX64997.1"/>
    <property type="molecule type" value="Genomic_DNA"/>
</dbReference>
<dbReference type="AlphaFoldDB" id="A0A383VHK6"/>
<dbReference type="Proteomes" id="UP000256970">
    <property type="component" value="Unassembled WGS sequence"/>
</dbReference>
<feature type="region of interest" description="Disordered" evidence="1">
    <location>
        <begin position="1"/>
        <end position="104"/>
    </location>
</feature>
<feature type="compositionally biased region" description="Low complexity" evidence="1">
    <location>
        <begin position="82"/>
        <end position="98"/>
    </location>
</feature>
<feature type="compositionally biased region" description="Polar residues" evidence="1">
    <location>
        <begin position="12"/>
        <end position="44"/>
    </location>
</feature>
<accession>A0A383VHK6</accession>
<dbReference type="OrthoDB" id="10538418at2759"/>
<evidence type="ECO:0000256" key="1">
    <source>
        <dbReference type="SAM" id="MobiDB-lite"/>
    </source>
</evidence>
<evidence type="ECO:0000313" key="3">
    <source>
        <dbReference type="Proteomes" id="UP000256970"/>
    </source>
</evidence>
<proteinExistence type="predicted"/>
<evidence type="ECO:0000313" key="2">
    <source>
        <dbReference type="EMBL" id="SZX64997.1"/>
    </source>
</evidence>
<sequence>MTSGSRLVASAGITTSSNETDSHQQQGAHAPSSNRSGSTPQSQGAAHPAAISPDQDLEQPTAAEAAREEEQYGLNTPAPGKGDSSSGSSSNNNSGSSRNDGESA</sequence>
<keyword evidence="3" id="KW-1185">Reference proteome</keyword>